<evidence type="ECO:0000313" key="2">
    <source>
        <dbReference type="Proteomes" id="UP000308600"/>
    </source>
</evidence>
<dbReference type="Proteomes" id="UP000308600">
    <property type="component" value="Unassembled WGS sequence"/>
</dbReference>
<protein>
    <submittedName>
        <fullName evidence="1">Uncharacterized protein</fullName>
    </submittedName>
</protein>
<sequence length="323" mass="34581">MIGQNIVSLALVATPLAVLANSIQIRNSCPDTINFYVNSHLEGTLAPNGVTTRDYDLGESVVIYSDAYGGAPDSTGSTQAGIWGYGTTNWYYLLIDPNHFNMGVTIAVNQTEHDGFCVKDSCLTGSCANAFINPPSHVITLPGPTAPDPPFYGCNDSDDIEYSVTFCSADSRVLVVNSDLLARDAPPTCVPPAAAVAIHPNGNPNKCLDVRGANYANGTPVQIYDCNGTPAQQWLIHEGSTQVKLANSNFCLDSGTNPANGVGMKIWQCYDNLAAQEWVLTNDNRIALTSGFCLDLTNGALTDGNQVQTWQCSDNNNNQVWTF</sequence>
<keyword evidence="2" id="KW-1185">Reference proteome</keyword>
<proteinExistence type="predicted"/>
<evidence type="ECO:0000313" key="1">
    <source>
        <dbReference type="EMBL" id="TFK72657.1"/>
    </source>
</evidence>
<accession>A0ACD3B4Q9</accession>
<organism evidence="1 2">
    <name type="scientific">Pluteus cervinus</name>
    <dbReference type="NCBI Taxonomy" id="181527"/>
    <lineage>
        <taxon>Eukaryota</taxon>
        <taxon>Fungi</taxon>
        <taxon>Dikarya</taxon>
        <taxon>Basidiomycota</taxon>
        <taxon>Agaricomycotina</taxon>
        <taxon>Agaricomycetes</taxon>
        <taxon>Agaricomycetidae</taxon>
        <taxon>Agaricales</taxon>
        <taxon>Pluteineae</taxon>
        <taxon>Pluteaceae</taxon>
        <taxon>Pluteus</taxon>
    </lineage>
</organism>
<gene>
    <name evidence="1" type="ORF">BDN72DRAFT_957163</name>
</gene>
<dbReference type="EMBL" id="ML208283">
    <property type="protein sequence ID" value="TFK72657.1"/>
    <property type="molecule type" value="Genomic_DNA"/>
</dbReference>
<reference evidence="1 2" key="1">
    <citation type="journal article" date="2019" name="Nat. Ecol. Evol.">
        <title>Megaphylogeny resolves global patterns of mushroom evolution.</title>
        <authorList>
            <person name="Varga T."/>
            <person name="Krizsan K."/>
            <person name="Foldi C."/>
            <person name="Dima B."/>
            <person name="Sanchez-Garcia M."/>
            <person name="Sanchez-Ramirez S."/>
            <person name="Szollosi G.J."/>
            <person name="Szarkandi J.G."/>
            <person name="Papp V."/>
            <person name="Albert L."/>
            <person name="Andreopoulos W."/>
            <person name="Angelini C."/>
            <person name="Antonin V."/>
            <person name="Barry K.W."/>
            <person name="Bougher N.L."/>
            <person name="Buchanan P."/>
            <person name="Buyck B."/>
            <person name="Bense V."/>
            <person name="Catcheside P."/>
            <person name="Chovatia M."/>
            <person name="Cooper J."/>
            <person name="Damon W."/>
            <person name="Desjardin D."/>
            <person name="Finy P."/>
            <person name="Geml J."/>
            <person name="Haridas S."/>
            <person name="Hughes K."/>
            <person name="Justo A."/>
            <person name="Karasinski D."/>
            <person name="Kautmanova I."/>
            <person name="Kiss B."/>
            <person name="Kocsube S."/>
            <person name="Kotiranta H."/>
            <person name="LaButti K.M."/>
            <person name="Lechner B.E."/>
            <person name="Liimatainen K."/>
            <person name="Lipzen A."/>
            <person name="Lukacs Z."/>
            <person name="Mihaltcheva S."/>
            <person name="Morgado L.N."/>
            <person name="Niskanen T."/>
            <person name="Noordeloos M.E."/>
            <person name="Ohm R.A."/>
            <person name="Ortiz-Santana B."/>
            <person name="Ovrebo C."/>
            <person name="Racz N."/>
            <person name="Riley R."/>
            <person name="Savchenko A."/>
            <person name="Shiryaev A."/>
            <person name="Soop K."/>
            <person name="Spirin V."/>
            <person name="Szebenyi C."/>
            <person name="Tomsovsky M."/>
            <person name="Tulloss R.E."/>
            <person name="Uehling J."/>
            <person name="Grigoriev I.V."/>
            <person name="Vagvolgyi C."/>
            <person name="Papp T."/>
            <person name="Martin F.M."/>
            <person name="Miettinen O."/>
            <person name="Hibbett D.S."/>
            <person name="Nagy L.G."/>
        </authorList>
    </citation>
    <scope>NUCLEOTIDE SEQUENCE [LARGE SCALE GENOMIC DNA]</scope>
    <source>
        <strain evidence="1 2">NL-1719</strain>
    </source>
</reference>
<name>A0ACD3B4Q9_9AGAR</name>